<name>A0ABW4WTV5_9BACT</name>
<evidence type="ECO:0000313" key="2">
    <source>
        <dbReference type="Proteomes" id="UP001597369"/>
    </source>
</evidence>
<protein>
    <recommendedName>
        <fullName evidence="3">Lipoprotein</fullName>
    </recommendedName>
</protein>
<sequence length="286" mass="32231">MLLKLFTLYVYAQTLICGCGPDKRQGGFEKASSDYKVRRIGRAEATVSESSGLARADSSTFLTHPDAGNAGELYKINLEGELLQKLPLELNNVDWEDMAEDDKGYLYIGDFGNNLNKRKDLHIYKLNRKDYSLAGIVSFSFEDQTAFPPGKHNLTYDLEAFFYHADSLYLFTKSRGRHKHVKLYKLPAVPGEFKAQLQEQLPLHTMVTAADISPTNDEFAVLGYGKLYLFDIKEGRINLQGRRRCITVGRTGQAEGVLYLDKDYLLLTNENGKLFMVSAKNGSEDL</sequence>
<evidence type="ECO:0008006" key="3">
    <source>
        <dbReference type="Google" id="ProtNLM"/>
    </source>
</evidence>
<dbReference type="SUPFAM" id="SSF63829">
    <property type="entry name" value="Calcium-dependent phosphotriesterase"/>
    <property type="match status" value="1"/>
</dbReference>
<dbReference type="PROSITE" id="PS51257">
    <property type="entry name" value="PROKAR_LIPOPROTEIN"/>
    <property type="match status" value="1"/>
</dbReference>
<reference evidence="2" key="1">
    <citation type="journal article" date="2019" name="Int. J. Syst. Evol. Microbiol.">
        <title>The Global Catalogue of Microorganisms (GCM) 10K type strain sequencing project: providing services to taxonomists for standard genome sequencing and annotation.</title>
        <authorList>
            <consortium name="The Broad Institute Genomics Platform"/>
            <consortium name="The Broad Institute Genome Sequencing Center for Infectious Disease"/>
            <person name="Wu L."/>
            <person name="Ma J."/>
        </authorList>
    </citation>
    <scope>NUCLEOTIDE SEQUENCE [LARGE SCALE GENOMIC DNA]</scope>
    <source>
        <strain evidence="2">JCM 16545</strain>
    </source>
</reference>
<gene>
    <name evidence="1" type="ORF">ACFSKU_04765</name>
</gene>
<comment type="caution">
    <text evidence="1">The sequence shown here is derived from an EMBL/GenBank/DDBJ whole genome shotgun (WGS) entry which is preliminary data.</text>
</comment>
<accession>A0ABW4WTV5</accession>
<keyword evidence="2" id="KW-1185">Reference proteome</keyword>
<dbReference type="EMBL" id="JBHUHV010000017">
    <property type="protein sequence ID" value="MFD2066184.1"/>
    <property type="molecule type" value="Genomic_DNA"/>
</dbReference>
<evidence type="ECO:0000313" key="1">
    <source>
        <dbReference type="EMBL" id="MFD2066184.1"/>
    </source>
</evidence>
<organism evidence="1 2">
    <name type="scientific">Pontibacter silvestris</name>
    <dbReference type="NCBI Taxonomy" id="2305183"/>
    <lineage>
        <taxon>Bacteria</taxon>
        <taxon>Pseudomonadati</taxon>
        <taxon>Bacteroidota</taxon>
        <taxon>Cytophagia</taxon>
        <taxon>Cytophagales</taxon>
        <taxon>Hymenobacteraceae</taxon>
        <taxon>Pontibacter</taxon>
    </lineage>
</organism>
<dbReference type="Proteomes" id="UP001597369">
    <property type="component" value="Unassembled WGS sequence"/>
</dbReference>
<dbReference type="RefSeq" id="WP_229961447.1">
    <property type="nucleotide sequence ID" value="NZ_JAJJWI010000012.1"/>
</dbReference>
<proteinExistence type="predicted"/>